<evidence type="ECO:0000313" key="5">
    <source>
        <dbReference type="Proteomes" id="UP000594263"/>
    </source>
</evidence>
<dbReference type="PANTHER" id="PTHR47926:SF365">
    <property type="entry name" value="DYW DOMAIN-CONTAINING PROTEIN"/>
    <property type="match status" value="1"/>
</dbReference>
<protein>
    <recommendedName>
        <fullName evidence="6">Pentatricopeptide repeat-containing protein</fullName>
    </recommendedName>
</protein>
<keyword evidence="1" id="KW-0677">Repeat</keyword>
<dbReference type="InterPro" id="IPR002885">
    <property type="entry name" value="PPR_rpt"/>
</dbReference>
<keyword evidence="5" id="KW-1185">Reference proteome</keyword>
<dbReference type="GO" id="GO:0005737">
    <property type="term" value="C:cytoplasm"/>
    <property type="evidence" value="ECO:0007669"/>
    <property type="project" value="UniProtKB-ARBA"/>
</dbReference>
<organism evidence="4 5">
    <name type="scientific">Kalanchoe fedtschenkoi</name>
    <name type="common">Lavender scallops</name>
    <name type="synonym">South American air plant</name>
    <dbReference type="NCBI Taxonomy" id="63787"/>
    <lineage>
        <taxon>Eukaryota</taxon>
        <taxon>Viridiplantae</taxon>
        <taxon>Streptophyta</taxon>
        <taxon>Embryophyta</taxon>
        <taxon>Tracheophyta</taxon>
        <taxon>Spermatophyta</taxon>
        <taxon>Magnoliopsida</taxon>
        <taxon>eudicotyledons</taxon>
        <taxon>Gunneridae</taxon>
        <taxon>Pentapetalae</taxon>
        <taxon>Saxifragales</taxon>
        <taxon>Crassulaceae</taxon>
        <taxon>Kalanchoe</taxon>
    </lineage>
</organism>
<sequence length="550" mass="61762">MAILPIRQLLGLRSASIPYSTSTAPNPCATLLHKCLNSSHLFQIHAQLIVSGRFRTPFVVSKLLKQALDFGFSDYTLLIFHHIHFPAFPDTVCVNTAIKACSTPHRALLLYFRMLGRGFRPNSYTFPPLISSCSKAESFHLGALCHGQSIKNGVDSVVPVANSLIHMYGCFGLVEVARHLFDEMCHTDVVSWNSMVDGYVGSGDMDAARKSFDEMPIRNEVSWNIMIGGYLKSGNPGNCLKLFREMMGRGMRYSYTTMVLVITACARSARLKEGRSIHLRSIKNSSNWSLLVDTSLIDMYSKCRRVDTACRVFDRMVEKNLISWNAMIVGHCIHGNPEEGFCLFNRMINSIASDVDENNTIAKQEQVVCPDETTYIALLCACVRAGLLEEGRRHFTHMVDVWNIKPNFAHYWCMSNILANAGLIEEAEDALRNMPAIYEDLPPQSLVWASLLTSCRFIGDISKAEGVGYSLIDSEPENSLCYALLSNIYAVAGRWDDVARIRDLMKQRRIGILRGCSLYDLKTVVHDLKVENDFFSRMELTNIISEQAEC</sequence>
<dbReference type="InterPro" id="IPR011990">
    <property type="entry name" value="TPR-like_helical_dom_sf"/>
</dbReference>
<dbReference type="InterPro" id="IPR046848">
    <property type="entry name" value="E_motif"/>
</dbReference>
<dbReference type="Gene3D" id="1.25.40.10">
    <property type="entry name" value="Tetratricopeptide repeat domain"/>
    <property type="match status" value="4"/>
</dbReference>
<accession>A0A7N0TPC0</accession>
<dbReference type="GO" id="GO:0003723">
    <property type="term" value="F:RNA binding"/>
    <property type="evidence" value="ECO:0007669"/>
    <property type="project" value="InterPro"/>
</dbReference>
<dbReference type="Proteomes" id="UP000594263">
    <property type="component" value="Unplaced"/>
</dbReference>
<dbReference type="EnsemblPlants" id="Kaladp0040s0553.1.v1.1">
    <property type="protein sequence ID" value="Kaladp0040s0553.1.v1.1.CDS.1"/>
    <property type="gene ID" value="Kaladp0040s0553.v1.1"/>
</dbReference>
<evidence type="ECO:0000313" key="4">
    <source>
        <dbReference type="EnsemblPlants" id="Kaladp0040s0553.1.v1.1.CDS.1"/>
    </source>
</evidence>
<evidence type="ECO:0008006" key="6">
    <source>
        <dbReference type="Google" id="ProtNLM"/>
    </source>
</evidence>
<dbReference type="OMA" id="VMILAHC"/>
<evidence type="ECO:0000256" key="3">
    <source>
        <dbReference type="PROSITE-ProRule" id="PRU00708"/>
    </source>
</evidence>
<dbReference type="GO" id="GO:0016556">
    <property type="term" value="P:mRNA modification"/>
    <property type="evidence" value="ECO:0007669"/>
    <property type="project" value="UniProtKB-ARBA"/>
</dbReference>
<dbReference type="FunFam" id="1.25.40.10:FF:000277">
    <property type="entry name" value="Pentatricopeptide repeat-containing protein, mitochondrial"/>
    <property type="match status" value="1"/>
</dbReference>
<dbReference type="SUPFAM" id="SSF48452">
    <property type="entry name" value="TPR-like"/>
    <property type="match status" value="1"/>
</dbReference>
<comment type="similarity">
    <text evidence="2">Belongs to the PPR family. PCMP-E subfamily.</text>
</comment>
<dbReference type="Pfam" id="PF01535">
    <property type="entry name" value="PPR"/>
    <property type="match status" value="5"/>
</dbReference>
<dbReference type="InterPro" id="IPR046960">
    <property type="entry name" value="PPR_At4g14850-like_plant"/>
</dbReference>
<dbReference type="Gramene" id="Kaladp0040s0553.1.v1.1">
    <property type="protein sequence ID" value="Kaladp0040s0553.1.v1.1.CDS.1"/>
    <property type="gene ID" value="Kaladp0040s0553.v1.1"/>
</dbReference>
<reference evidence="4" key="1">
    <citation type="submission" date="2021-01" db="UniProtKB">
        <authorList>
            <consortium name="EnsemblPlants"/>
        </authorList>
    </citation>
    <scope>IDENTIFICATION</scope>
</reference>
<dbReference type="Pfam" id="PF13041">
    <property type="entry name" value="PPR_2"/>
    <property type="match status" value="1"/>
</dbReference>
<evidence type="ECO:0000256" key="2">
    <source>
        <dbReference type="ARBA" id="ARBA00061659"/>
    </source>
</evidence>
<dbReference type="Pfam" id="PF20431">
    <property type="entry name" value="E_motif"/>
    <property type="match status" value="1"/>
</dbReference>
<evidence type="ECO:0000256" key="1">
    <source>
        <dbReference type="ARBA" id="ARBA00022737"/>
    </source>
</evidence>
<dbReference type="PROSITE" id="PS51375">
    <property type="entry name" value="PPR"/>
    <property type="match status" value="3"/>
</dbReference>
<dbReference type="AlphaFoldDB" id="A0A7N0TPC0"/>
<name>A0A7N0TPC0_KALFE</name>
<feature type="repeat" description="PPR" evidence="3">
    <location>
        <begin position="188"/>
        <end position="218"/>
    </location>
</feature>
<proteinExistence type="inferred from homology"/>
<dbReference type="NCBIfam" id="TIGR00756">
    <property type="entry name" value="PPR"/>
    <property type="match status" value="4"/>
</dbReference>
<feature type="repeat" description="PPR" evidence="3">
    <location>
        <begin position="320"/>
        <end position="350"/>
    </location>
</feature>
<feature type="repeat" description="PPR" evidence="3">
    <location>
        <begin position="219"/>
        <end position="253"/>
    </location>
</feature>
<dbReference type="PANTHER" id="PTHR47926">
    <property type="entry name" value="PENTATRICOPEPTIDE REPEAT-CONTAINING PROTEIN"/>
    <property type="match status" value="1"/>
</dbReference>